<dbReference type="GO" id="GO:0006403">
    <property type="term" value="P:RNA localization"/>
    <property type="evidence" value="ECO:0007669"/>
    <property type="project" value="UniProtKB-ARBA"/>
</dbReference>
<evidence type="ECO:0000256" key="4">
    <source>
        <dbReference type="ARBA" id="ARBA00004536"/>
    </source>
</evidence>
<feature type="coiled-coil region" evidence="14">
    <location>
        <begin position="315"/>
        <end position="468"/>
    </location>
</feature>
<feature type="domain" description="FERM" evidence="15">
    <location>
        <begin position="18"/>
        <end position="308"/>
    </location>
</feature>
<sequence length="608" mass="71252">MYFANMLRMRRKKSGKSFPVKVCTLDAELEFSLEWRSTGRDLFDLVCRTIGLRETWYFGLQYEDAKGFISWLKLDKKVQDQCISQQPTTPFMFLAKFYPEDVAEELVQEVTQHLFFLQVKQAILSMDIYCPPEASVLLASYAVQAKYGDYDEVSYRPGMLASEDLLPQRVIDQYQMTPEMWEDRIKIWYADHRGMSRDEAEMEYLKIAQDLDMYGVNYFPISNKKETDLWLGVTALGLNIYEKENKLAPKTTFTWSEIRHISFDDKKFVIKPVEKTSPNFVFFSQKVRMNKLILDLCIGNHDLFMRRRKPDSMEVQQMKAQAKEEKSRRQIERNKLAREKQLREAAEREKAAMEQRLLQYQEEIRLANEALRRSEETADLLAEKSRVAEEEAMLLSQKASEAEQEITRIRLNNMKTEEEKVHLERKTREAELLTERLVQESERRAAEAEKLKDELLRARIAEKEAKEKLLEFLSRNAYTATIAPVPNLFPSTQVLPSDLQADLQTLQLDAEPLPADLTSYDLIADGDVDQLSLEIEKERVDYWEKSKHLQEQLRELRTEIEVMKVGEKQCELDQLHEEQVRLGENKYSTLKKVKSGSTKARVAFFEEL</sequence>
<keyword evidence="11" id="KW-0966">Cell projection</keyword>
<keyword evidence="7" id="KW-0965">Cell junction</keyword>
<dbReference type="Gene3D" id="1.20.80.10">
    <property type="match status" value="1"/>
</dbReference>
<dbReference type="InterPro" id="IPR041789">
    <property type="entry name" value="ERM_FERM_C"/>
</dbReference>
<dbReference type="SUPFAM" id="SSF54236">
    <property type="entry name" value="Ubiquitin-like"/>
    <property type="match status" value="1"/>
</dbReference>
<dbReference type="InterPro" id="IPR035963">
    <property type="entry name" value="FERM_2"/>
</dbReference>
<dbReference type="GO" id="GO:0010669">
    <property type="term" value="P:epithelial structure maintenance"/>
    <property type="evidence" value="ECO:0007669"/>
    <property type="project" value="UniProtKB-ARBA"/>
</dbReference>
<keyword evidence="8" id="KW-0472">Membrane</keyword>
<gene>
    <name evidence="16" type="ORF">QLX08_003385</name>
</gene>
<comment type="subcellular location">
    <subcellularLocation>
        <location evidence="4">Cell junction</location>
        <location evidence="4">Adherens junction</location>
    </subcellularLocation>
    <subcellularLocation>
        <location evidence="2">Cell membrane</location>
        <topology evidence="2">Peripheral membrane protein</topology>
    </subcellularLocation>
    <subcellularLocation>
        <location evidence="1">Cell projection</location>
        <location evidence="1">Microvillus</location>
    </subcellularLocation>
    <subcellularLocation>
        <location evidence="12">Cell projection</location>
        <location evidence="12">Rhabdomere</location>
    </subcellularLocation>
    <subcellularLocation>
        <location evidence="3">Cytoplasm</location>
        <location evidence="3">Cytoskeleton</location>
    </subcellularLocation>
</comment>
<dbReference type="Pfam" id="PF09380">
    <property type="entry name" value="FERM_C"/>
    <property type="match status" value="1"/>
</dbReference>
<dbReference type="Pfam" id="PF00373">
    <property type="entry name" value="FERM_M"/>
    <property type="match status" value="1"/>
</dbReference>
<reference evidence="16 17" key="1">
    <citation type="submission" date="2024-05" db="EMBL/GenBank/DDBJ databases">
        <title>The nuclear and mitochondrial genome assemblies of Tetragonisca angustula (Apidae: Meliponini), a tiny yet remarkable pollinator in the Neotropics.</title>
        <authorList>
            <person name="Ferrari R."/>
            <person name="Ricardo P.C."/>
            <person name="Dias F.C."/>
            <person name="Araujo N.S."/>
            <person name="Soares D.O."/>
            <person name="Zhou Q.-S."/>
            <person name="Zhu C.-D."/>
            <person name="Coutinho L."/>
            <person name="Airas M.C."/>
            <person name="Batista T.M."/>
        </authorList>
    </citation>
    <scope>NUCLEOTIDE SEQUENCE [LARGE SCALE GENOMIC DNA]</scope>
    <source>
        <strain evidence="16">ASF017062</strain>
        <tissue evidence="16">Abdomen</tissue>
    </source>
</reference>
<proteinExistence type="predicted"/>
<dbReference type="InterPro" id="IPR019748">
    <property type="entry name" value="FERM_central"/>
</dbReference>
<dbReference type="Pfam" id="PF20492">
    <property type="entry name" value="ERM_helical"/>
    <property type="match status" value="1"/>
</dbReference>
<dbReference type="InterPro" id="IPR018979">
    <property type="entry name" value="FERM_N"/>
</dbReference>
<dbReference type="GO" id="GO:0005902">
    <property type="term" value="C:microvillus"/>
    <property type="evidence" value="ECO:0007669"/>
    <property type="project" value="UniProtKB-SubCell"/>
</dbReference>
<dbReference type="SMART" id="SM01196">
    <property type="entry name" value="FERM_C"/>
    <property type="match status" value="1"/>
</dbReference>
<dbReference type="FunFam" id="3.10.20.90:FF:000013">
    <property type="entry name" value="radixin isoform X1"/>
    <property type="match status" value="1"/>
</dbReference>
<dbReference type="GO" id="GO:0098592">
    <property type="term" value="C:cytoplasmic side of apical plasma membrane"/>
    <property type="evidence" value="ECO:0007669"/>
    <property type="project" value="UniProtKB-ARBA"/>
</dbReference>
<keyword evidence="10" id="KW-0963">Cytoplasm</keyword>
<evidence type="ECO:0000313" key="17">
    <source>
        <dbReference type="Proteomes" id="UP001432146"/>
    </source>
</evidence>
<dbReference type="InterPro" id="IPR000299">
    <property type="entry name" value="FERM_domain"/>
</dbReference>
<dbReference type="PANTHER" id="PTHR23281">
    <property type="entry name" value="MERLIN/MOESIN/EZRIN/RADIXIN"/>
    <property type="match status" value="1"/>
</dbReference>
<evidence type="ECO:0000256" key="8">
    <source>
        <dbReference type="ARBA" id="ARBA00023136"/>
    </source>
</evidence>
<dbReference type="Pfam" id="PF09379">
    <property type="entry name" value="FERM_N"/>
    <property type="match status" value="1"/>
</dbReference>
<protein>
    <recommendedName>
        <fullName evidence="5">Moesin/ezrin/radixin homolog 1</fullName>
    </recommendedName>
</protein>
<dbReference type="InterPro" id="IPR011259">
    <property type="entry name" value="ERM_C_dom"/>
</dbReference>
<dbReference type="AlphaFoldDB" id="A0AAW1A6L9"/>
<dbReference type="InterPro" id="IPR008954">
    <property type="entry name" value="Moesin_tail_sf"/>
</dbReference>
<accession>A0AAW1A6L9</accession>
<dbReference type="FunFam" id="1.20.80.10:FF:000002">
    <property type="entry name" value="radixin isoform X1"/>
    <property type="match status" value="1"/>
</dbReference>
<evidence type="ECO:0000256" key="10">
    <source>
        <dbReference type="ARBA" id="ARBA00023212"/>
    </source>
</evidence>
<dbReference type="GO" id="GO:0003779">
    <property type="term" value="F:actin binding"/>
    <property type="evidence" value="ECO:0007669"/>
    <property type="project" value="UniProtKB-KW"/>
</dbReference>
<evidence type="ECO:0000256" key="7">
    <source>
        <dbReference type="ARBA" id="ARBA00022949"/>
    </source>
</evidence>
<dbReference type="GO" id="GO:0005938">
    <property type="term" value="C:cell cortex"/>
    <property type="evidence" value="ECO:0007669"/>
    <property type="project" value="UniProtKB-ARBA"/>
</dbReference>
<dbReference type="InterPro" id="IPR011174">
    <property type="entry name" value="ERM"/>
</dbReference>
<dbReference type="InterPro" id="IPR019749">
    <property type="entry name" value="Band_41_domain"/>
</dbReference>
<evidence type="ECO:0000256" key="5">
    <source>
        <dbReference type="ARBA" id="ARBA00022025"/>
    </source>
</evidence>
<name>A0AAW1A6L9_9HYME</name>
<evidence type="ECO:0000256" key="14">
    <source>
        <dbReference type="SAM" id="Coils"/>
    </source>
</evidence>
<dbReference type="GO" id="GO:0005856">
    <property type="term" value="C:cytoskeleton"/>
    <property type="evidence" value="ECO:0007669"/>
    <property type="project" value="UniProtKB-SubCell"/>
</dbReference>
<evidence type="ECO:0000256" key="9">
    <source>
        <dbReference type="ARBA" id="ARBA00023203"/>
    </source>
</evidence>
<dbReference type="InterPro" id="IPR029071">
    <property type="entry name" value="Ubiquitin-like_domsf"/>
</dbReference>
<dbReference type="SMART" id="SM00295">
    <property type="entry name" value="B41"/>
    <property type="match status" value="1"/>
</dbReference>
<dbReference type="InterPro" id="IPR019747">
    <property type="entry name" value="FERM_CS"/>
</dbReference>
<keyword evidence="14" id="KW-0175">Coiled coil</keyword>
<dbReference type="PROSITE" id="PS00661">
    <property type="entry name" value="FERM_2"/>
    <property type="match status" value="1"/>
</dbReference>
<dbReference type="Gene3D" id="1.20.5.450">
    <property type="match status" value="1"/>
</dbReference>
<dbReference type="GO" id="GO:0008104">
    <property type="term" value="P:intracellular protein localization"/>
    <property type="evidence" value="ECO:0007669"/>
    <property type="project" value="UniProtKB-ARBA"/>
</dbReference>
<dbReference type="Gene3D" id="6.10.360.10">
    <property type="match status" value="1"/>
</dbReference>
<dbReference type="GO" id="GO:0016028">
    <property type="term" value="C:rhabdomere"/>
    <property type="evidence" value="ECO:0007669"/>
    <property type="project" value="UniProtKB-SubCell"/>
</dbReference>
<comment type="caution">
    <text evidence="16">The sequence shown here is derived from an EMBL/GenBank/DDBJ whole genome shotgun (WGS) entry which is preliminary data.</text>
</comment>
<evidence type="ECO:0000256" key="11">
    <source>
        <dbReference type="ARBA" id="ARBA00023273"/>
    </source>
</evidence>
<dbReference type="InterPro" id="IPR011993">
    <property type="entry name" value="PH-like_dom_sf"/>
</dbReference>
<keyword evidence="6" id="KW-1003">Cell membrane</keyword>
<dbReference type="GO" id="GO:0042127">
    <property type="term" value="P:regulation of cell population proliferation"/>
    <property type="evidence" value="ECO:0007669"/>
    <property type="project" value="UniProtKB-ARBA"/>
</dbReference>
<dbReference type="CDD" id="cd14473">
    <property type="entry name" value="FERM_B-lobe"/>
    <property type="match status" value="1"/>
</dbReference>
<keyword evidence="9" id="KW-0009">Actin-binding</keyword>
<dbReference type="PROSITE" id="PS50057">
    <property type="entry name" value="FERM_3"/>
    <property type="match status" value="1"/>
</dbReference>
<dbReference type="SUPFAM" id="SSF50729">
    <property type="entry name" value="PH domain-like"/>
    <property type="match status" value="1"/>
</dbReference>
<feature type="binding site" evidence="13">
    <location>
        <position position="291"/>
    </location>
    <ligand>
        <name>a 1,2-diacyl-sn-glycero-3-phospho-(1D-myo-inositol)</name>
        <dbReference type="ChEBI" id="CHEBI:57880"/>
    </ligand>
</feature>
<dbReference type="Gene3D" id="3.10.20.90">
    <property type="entry name" value="Phosphatidylinositol 3-kinase Catalytic Subunit, Chain A, domain 1"/>
    <property type="match status" value="1"/>
</dbReference>
<dbReference type="Gene3D" id="2.30.29.30">
    <property type="entry name" value="Pleckstrin-homology domain (PH domain)/Phosphotyrosine-binding domain (PTB)"/>
    <property type="match status" value="1"/>
</dbReference>
<dbReference type="InterPro" id="IPR046810">
    <property type="entry name" value="ERM_helical"/>
</dbReference>
<evidence type="ECO:0000256" key="6">
    <source>
        <dbReference type="ARBA" id="ARBA00022475"/>
    </source>
</evidence>
<dbReference type="EMBL" id="JAWNGG020000049">
    <property type="protein sequence ID" value="KAK9305599.1"/>
    <property type="molecule type" value="Genomic_DNA"/>
</dbReference>
<dbReference type="Proteomes" id="UP001432146">
    <property type="component" value="Unassembled WGS sequence"/>
</dbReference>
<dbReference type="PRINTS" id="PR00661">
    <property type="entry name" value="ERMFAMILY"/>
</dbReference>
<dbReference type="GO" id="GO:0007315">
    <property type="term" value="P:pole plasm assembly"/>
    <property type="evidence" value="ECO:0007669"/>
    <property type="project" value="UniProtKB-ARBA"/>
</dbReference>
<dbReference type="InterPro" id="IPR000798">
    <property type="entry name" value="Ez/rad/moesin-like"/>
</dbReference>
<keyword evidence="17" id="KW-1185">Reference proteome</keyword>
<evidence type="ECO:0000256" key="12">
    <source>
        <dbReference type="ARBA" id="ARBA00043944"/>
    </source>
</evidence>
<dbReference type="FunFam" id="1.20.5.450:FF:000001">
    <property type="entry name" value="radixin isoform X2"/>
    <property type="match status" value="1"/>
</dbReference>
<dbReference type="SUPFAM" id="SSF47031">
    <property type="entry name" value="Second domain of FERM"/>
    <property type="match status" value="1"/>
</dbReference>
<evidence type="ECO:0000256" key="2">
    <source>
        <dbReference type="ARBA" id="ARBA00004202"/>
    </source>
</evidence>
<dbReference type="PIRSF" id="PIRSF002305">
    <property type="entry name" value="ERM"/>
    <property type="match status" value="1"/>
</dbReference>
<dbReference type="PRINTS" id="PR00935">
    <property type="entry name" value="BAND41"/>
</dbReference>
<dbReference type="SUPFAM" id="SSF48678">
    <property type="entry name" value="Moesin tail domain"/>
    <property type="match status" value="1"/>
</dbReference>
<dbReference type="InterPro" id="IPR018980">
    <property type="entry name" value="FERM_PH-like_C"/>
</dbReference>
<dbReference type="GO" id="GO:0048646">
    <property type="term" value="P:anatomical structure formation involved in morphogenesis"/>
    <property type="evidence" value="ECO:0007669"/>
    <property type="project" value="UniProtKB-ARBA"/>
</dbReference>
<evidence type="ECO:0000313" key="16">
    <source>
        <dbReference type="EMBL" id="KAK9305599.1"/>
    </source>
</evidence>
<dbReference type="GO" id="GO:0042051">
    <property type="term" value="P:compound eye photoreceptor development"/>
    <property type="evidence" value="ECO:0007669"/>
    <property type="project" value="UniProtKB-ARBA"/>
</dbReference>
<organism evidence="16 17">
    <name type="scientific">Tetragonisca angustula</name>
    <dbReference type="NCBI Taxonomy" id="166442"/>
    <lineage>
        <taxon>Eukaryota</taxon>
        <taxon>Metazoa</taxon>
        <taxon>Ecdysozoa</taxon>
        <taxon>Arthropoda</taxon>
        <taxon>Hexapoda</taxon>
        <taxon>Insecta</taxon>
        <taxon>Pterygota</taxon>
        <taxon>Neoptera</taxon>
        <taxon>Endopterygota</taxon>
        <taxon>Hymenoptera</taxon>
        <taxon>Apocrita</taxon>
        <taxon>Aculeata</taxon>
        <taxon>Apoidea</taxon>
        <taxon>Anthophila</taxon>
        <taxon>Apidae</taxon>
        <taxon>Tetragonisca</taxon>
    </lineage>
</organism>
<keyword evidence="10" id="KW-0206">Cytoskeleton</keyword>
<evidence type="ECO:0000256" key="1">
    <source>
        <dbReference type="ARBA" id="ARBA00004105"/>
    </source>
</evidence>
<evidence type="ECO:0000256" key="13">
    <source>
        <dbReference type="PIRSR" id="PIRSR002305-1"/>
    </source>
</evidence>
<evidence type="ECO:0000259" key="15">
    <source>
        <dbReference type="PROSITE" id="PS50057"/>
    </source>
</evidence>
<dbReference type="Pfam" id="PF00769">
    <property type="entry name" value="ERM_C"/>
    <property type="match status" value="1"/>
</dbReference>
<feature type="binding site" evidence="13">
    <location>
        <begin position="73"/>
        <end position="76"/>
    </location>
    <ligand>
        <name>a 1,2-diacyl-sn-glycero-3-phospho-(1D-myo-inositol)</name>
        <dbReference type="ChEBI" id="CHEBI:57880"/>
    </ligand>
</feature>
<dbReference type="PROSITE" id="PS00660">
    <property type="entry name" value="FERM_1"/>
    <property type="match status" value="1"/>
</dbReference>
<dbReference type="CDD" id="cd13194">
    <property type="entry name" value="FERM_C_ERM"/>
    <property type="match status" value="1"/>
</dbReference>
<evidence type="ECO:0000256" key="3">
    <source>
        <dbReference type="ARBA" id="ARBA00004245"/>
    </source>
</evidence>
<dbReference type="GO" id="GO:0005912">
    <property type="term" value="C:adherens junction"/>
    <property type="evidence" value="ECO:0007669"/>
    <property type="project" value="UniProtKB-SubCell"/>
</dbReference>
<dbReference type="InterPro" id="IPR014352">
    <property type="entry name" value="FERM/acyl-CoA-bd_prot_sf"/>
</dbReference>